<accession>A0A183I9F8</accession>
<dbReference type="EMBL" id="UZAM01000499">
    <property type="protein sequence ID" value="VDO81450.1"/>
    <property type="molecule type" value="Genomic_DNA"/>
</dbReference>
<evidence type="ECO:0000313" key="1">
    <source>
        <dbReference type="EMBL" id="VDO81450.1"/>
    </source>
</evidence>
<dbReference type="Proteomes" id="UP000270296">
    <property type="component" value="Unassembled WGS sequence"/>
</dbReference>
<dbReference type="WBParaSite" id="SBAD_0000026901-mRNA-1">
    <property type="protein sequence ID" value="SBAD_0000026901-mRNA-1"/>
    <property type="gene ID" value="SBAD_0000026901"/>
</dbReference>
<sequence>MLQNLLVSMIPHAAGLNPRPFHTAKTSIPELSNPQKNILDGNLLYKYLDLNRVEKQELAKRIGSTREQLVEDILEIERQITHY</sequence>
<keyword evidence="2" id="KW-1185">Reference proteome</keyword>
<organism evidence="3">
    <name type="scientific">Soboliphyme baturini</name>
    <dbReference type="NCBI Taxonomy" id="241478"/>
    <lineage>
        <taxon>Eukaryota</taxon>
        <taxon>Metazoa</taxon>
        <taxon>Ecdysozoa</taxon>
        <taxon>Nematoda</taxon>
        <taxon>Enoplea</taxon>
        <taxon>Dorylaimia</taxon>
        <taxon>Dioctophymatida</taxon>
        <taxon>Dioctophymatoidea</taxon>
        <taxon>Soboliphymatidae</taxon>
        <taxon>Soboliphyme</taxon>
    </lineage>
</organism>
<proteinExistence type="predicted"/>
<evidence type="ECO:0000313" key="3">
    <source>
        <dbReference type="WBParaSite" id="SBAD_0000026901-mRNA-1"/>
    </source>
</evidence>
<dbReference type="OrthoDB" id="6109at2759"/>
<dbReference type="AlphaFoldDB" id="A0A183I9F8"/>
<dbReference type="PANTHER" id="PTHR10644">
    <property type="entry name" value="DNA REPAIR/RNA PROCESSING CPSF FAMILY"/>
    <property type="match status" value="1"/>
</dbReference>
<name>A0A183I9F8_9BILA</name>
<evidence type="ECO:0000313" key="2">
    <source>
        <dbReference type="Proteomes" id="UP000270296"/>
    </source>
</evidence>
<dbReference type="Gene3D" id="1.10.150.910">
    <property type="match status" value="1"/>
</dbReference>
<reference evidence="3" key="1">
    <citation type="submission" date="2016-06" db="UniProtKB">
        <authorList>
            <consortium name="WormBaseParasite"/>
        </authorList>
    </citation>
    <scope>IDENTIFICATION</scope>
</reference>
<dbReference type="InterPro" id="IPR050358">
    <property type="entry name" value="RSE1/DDB1/CFT1"/>
</dbReference>
<reference evidence="1 2" key="2">
    <citation type="submission" date="2018-11" db="EMBL/GenBank/DDBJ databases">
        <authorList>
            <consortium name="Pathogen Informatics"/>
        </authorList>
    </citation>
    <scope>NUCLEOTIDE SEQUENCE [LARGE SCALE GENOMIC DNA]</scope>
</reference>
<gene>
    <name evidence="1" type="ORF">SBAD_LOCUS252</name>
</gene>
<protein>
    <submittedName>
        <fullName evidence="3">CPSF_A domain-containing protein</fullName>
    </submittedName>
</protein>